<dbReference type="PROSITE" id="PS52016">
    <property type="entry name" value="TONB_DEPENDENT_REC_3"/>
    <property type="match status" value="1"/>
</dbReference>
<evidence type="ECO:0000256" key="11">
    <source>
        <dbReference type="ARBA" id="ARBA00023136"/>
    </source>
</evidence>
<dbReference type="InterPro" id="IPR037066">
    <property type="entry name" value="Plug_dom_sf"/>
</dbReference>
<keyword evidence="7" id="KW-0732">Signal</keyword>
<keyword evidence="13 14" id="KW-0998">Cell outer membrane</keyword>
<name>A0A377XT28_KLEPN</name>
<evidence type="ECO:0000259" key="16">
    <source>
        <dbReference type="Pfam" id="PF07715"/>
    </source>
</evidence>
<reference evidence="17 18" key="1">
    <citation type="submission" date="2018-06" db="EMBL/GenBank/DDBJ databases">
        <authorList>
            <consortium name="Pathogen Informatics"/>
            <person name="Doyle S."/>
        </authorList>
    </citation>
    <scope>NUCLEOTIDE SEQUENCE [LARGE SCALE GENOMIC DNA]</scope>
    <source>
        <strain evidence="17 18">NCTC5047</strain>
    </source>
</reference>
<evidence type="ECO:0000256" key="14">
    <source>
        <dbReference type="PROSITE-ProRule" id="PRU01360"/>
    </source>
</evidence>
<dbReference type="SUPFAM" id="SSF56935">
    <property type="entry name" value="Porins"/>
    <property type="match status" value="1"/>
</dbReference>
<evidence type="ECO:0000256" key="10">
    <source>
        <dbReference type="ARBA" id="ARBA00023077"/>
    </source>
</evidence>
<dbReference type="Gene3D" id="2.170.130.10">
    <property type="entry name" value="TonB-dependent receptor, plug domain"/>
    <property type="match status" value="1"/>
</dbReference>
<evidence type="ECO:0000313" key="17">
    <source>
        <dbReference type="EMBL" id="STT86030.1"/>
    </source>
</evidence>
<dbReference type="Proteomes" id="UP000254340">
    <property type="component" value="Unassembled WGS sequence"/>
</dbReference>
<keyword evidence="9" id="KW-0406">Ion transport</keyword>
<sequence>MEKNASLPFGSFNSLALFTGLCLGASPAAGIAAENSVKNSEETLVVEAAPPSLYSPGASADPKFNKPLVDTTRTITVIPEQVIKDQGVTNLTDALKNVPGVGAFYAGENGSSTTGDAIFMRGVDTSNSIYVDGIRDIGSVTRDTFNTQQVEVIKVPAGTDYGRSAPSCSINMISKQPRLDSGIDGSASIGSAWSRRGTLDLNQAFSDNAAFRLNLMGEKTHDAGRDRIENERYGIAPSLAFGLDTPTRLYLNYLHVRQNNTPDGGIPTVGLPGYSAPSPKYAALNSTGKVDTSNFYGTDSDYDKSTTDSGTLRFEHDLTENTTVRNTTRWSRVKQEYLLTAVMGGANNITAPDINDVNTWSWSRLVNTKDVSNRILTNQTNITSTFNDWLDRP</sequence>
<keyword evidence="5" id="KW-0410">Iron transport</keyword>
<feature type="short sequence motif" description="TonB box" evidence="15">
    <location>
        <begin position="43"/>
        <end position="49"/>
    </location>
</feature>
<organism evidence="17 18">
    <name type="scientific">Klebsiella pneumoniae</name>
    <dbReference type="NCBI Taxonomy" id="573"/>
    <lineage>
        <taxon>Bacteria</taxon>
        <taxon>Pseudomonadati</taxon>
        <taxon>Pseudomonadota</taxon>
        <taxon>Gammaproteobacteria</taxon>
        <taxon>Enterobacterales</taxon>
        <taxon>Enterobacteriaceae</taxon>
        <taxon>Klebsiella/Raoultella group</taxon>
        <taxon>Klebsiella</taxon>
        <taxon>Klebsiella pneumoniae complex</taxon>
    </lineage>
</organism>
<dbReference type="GO" id="GO:0015344">
    <property type="term" value="F:siderophore uptake transmembrane transporter activity"/>
    <property type="evidence" value="ECO:0007669"/>
    <property type="project" value="TreeGrafter"/>
</dbReference>
<keyword evidence="3 14" id="KW-0813">Transport</keyword>
<accession>A0A377XT28</accession>
<dbReference type="Gene3D" id="2.40.170.20">
    <property type="entry name" value="TonB-dependent receptor, beta-barrel domain"/>
    <property type="match status" value="1"/>
</dbReference>
<evidence type="ECO:0000256" key="1">
    <source>
        <dbReference type="ARBA" id="ARBA00004571"/>
    </source>
</evidence>
<evidence type="ECO:0000256" key="5">
    <source>
        <dbReference type="ARBA" id="ARBA00022496"/>
    </source>
</evidence>
<keyword evidence="12 17" id="KW-0675">Receptor</keyword>
<dbReference type="PANTHER" id="PTHR32552:SF89">
    <property type="entry name" value="CATECHOLATE SIDEROPHORE RECEPTOR FIU"/>
    <property type="match status" value="1"/>
</dbReference>
<comment type="subcellular location">
    <subcellularLocation>
        <location evidence="1 14">Cell outer membrane</location>
        <topology evidence="1 14">Multi-pass membrane protein</topology>
    </subcellularLocation>
</comment>
<evidence type="ECO:0000256" key="15">
    <source>
        <dbReference type="PROSITE-ProRule" id="PRU10143"/>
    </source>
</evidence>
<keyword evidence="8" id="KW-0408">Iron</keyword>
<evidence type="ECO:0000256" key="8">
    <source>
        <dbReference type="ARBA" id="ARBA00023004"/>
    </source>
</evidence>
<comment type="similarity">
    <text evidence="2 14">Belongs to the TonB-dependent receptor family.</text>
</comment>
<dbReference type="PANTHER" id="PTHR32552">
    <property type="entry name" value="FERRICHROME IRON RECEPTOR-RELATED"/>
    <property type="match status" value="1"/>
</dbReference>
<dbReference type="GO" id="GO:0009279">
    <property type="term" value="C:cell outer membrane"/>
    <property type="evidence" value="ECO:0007669"/>
    <property type="project" value="UniProtKB-SubCell"/>
</dbReference>
<evidence type="ECO:0000256" key="6">
    <source>
        <dbReference type="ARBA" id="ARBA00022692"/>
    </source>
</evidence>
<evidence type="ECO:0000256" key="12">
    <source>
        <dbReference type="ARBA" id="ARBA00023170"/>
    </source>
</evidence>
<protein>
    <submittedName>
        <fullName evidence="17">Ferrichrome-iron receptor</fullName>
    </submittedName>
</protein>
<dbReference type="GO" id="GO:0015891">
    <property type="term" value="P:siderophore transport"/>
    <property type="evidence" value="ECO:0007669"/>
    <property type="project" value="UniProtKB-ARBA"/>
</dbReference>
<evidence type="ECO:0000256" key="7">
    <source>
        <dbReference type="ARBA" id="ARBA00022729"/>
    </source>
</evidence>
<dbReference type="InterPro" id="IPR036942">
    <property type="entry name" value="Beta-barrel_TonB_sf"/>
</dbReference>
<evidence type="ECO:0000256" key="13">
    <source>
        <dbReference type="ARBA" id="ARBA00023237"/>
    </source>
</evidence>
<dbReference type="FunFam" id="2.170.130.10:FF:000001">
    <property type="entry name" value="Catecholate siderophore TonB-dependent receptor"/>
    <property type="match status" value="1"/>
</dbReference>
<dbReference type="PROSITE" id="PS00430">
    <property type="entry name" value="TONB_DEPENDENT_REC_1"/>
    <property type="match status" value="1"/>
</dbReference>
<dbReference type="AlphaFoldDB" id="A0A377XT28"/>
<evidence type="ECO:0000256" key="2">
    <source>
        <dbReference type="ARBA" id="ARBA00009810"/>
    </source>
</evidence>
<evidence type="ECO:0000313" key="18">
    <source>
        <dbReference type="Proteomes" id="UP000254340"/>
    </source>
</evidence>
<keyword evidence="6 14" id="KW-0812">Transmembrane</keyword>
<dbReference type="EMBL" id="UGLH01000006">
    <property type="protein sequence ID" value="STT86030.1"/>
    <property type="molecule type" value="Genomic_DNA"/>
</dbReference>
<evidence type="ECO:0000256" key="4">
    <source>
        <dbReference type="ARBA" id="ARBA00022452"/>
    </source>
</evidence>
<keyword evidence="4 14" id="KW-1134">Transmembrane beta strand</keyword>
<proteinExistence type="inferred from homology"/>
<feature type="domain" description="TonB-dependent receptor plug" evidence="16">
    <location>
        <begin position="68"/>
        <end position="166"/>
    </location>
</feature>
<dbReference type="InterPro" id="IPR012910">
    <property type="entry name" value="Plug_dom"/>
</dbReference>
<dbReference type="Pfam" id="PF07715">
    <property type="entry name" value="Plug"/>
    <property type="match status" value="1"/>
</dbReference>
<evidence type="ECO:0000256" key="3">
    <source>
        <dbReference type="ARBA" id="ARBA00022448"/>
    </source>
</evidence>
<keyword evidence="11 14" id="KW-0472">Membrane</keyword>
<dbReference type="InterPro" id="IPR010916">
    <property type="entry name" value="TonB_box_CS"/>
</dbReference>
<evidence type="ECO:0000256" key="9">
    <source>
        <dbReference type="ARBA" id="ARBA00023065"/>
    </source>
</evidence>
<dbReference type="InterPro" id="IPR039426">
    <property type="entry name" value="TonB-dep_rcpt-like"/>
</dbReference>
<keyword evidence="10 15" id="KW-0798">TonB box</keyword>
<gene>
    <name evidence="17" type="primary">fiu_2</name>
    <name evidence="17" type="ORF">NCTC5047_07123</name>
</gene>